<dbReference type="PROSITE" id="PS50977">
    <property type="entry name" value="HTH_TETR_2"/>
    <property type="match status" value="1"/>
</dbReference>
<dbReference type="Proteomes" id="UP001144372">
    <property type="component" value="Unassembled WGS sequence"/>
</dbReference>
<dbReference type="SUPFAM" id="SSF48498">
    <property type="entry name" value="Tetracyclin repressor-like, C-terminal domain"/>
    <property type="match status" value="1"/>
</dbReference>
<sequence>MAPRDTFKKLEDDKQLRIMDAAIDEFADHGFKQASVNRMVQKIGIAKGSIFQYFGNKEGLFHFIFNHAVELVRHSLRQVKQETADTDFFQRIEQSLLAGIRFIEKHPRVYRIYLKMIFQEDFPLRTEFLQQVHLFSGEYLKPLVETGLARGELRPDLNVDMTVFFLDALMDRFLQAYCVSFLDAGAGLYQAPEEQIQQKVNEFIRLLRAGMGKPEGEFGQLLRE</sequence>
<feature type="DNA-binding region" description="H-T-H motif" evidence="4">
    <location>
        <begin position="35"/>
        <end position="54"/>
    </location>
</feature>
<evidence type="ECO:0000256" key="2">
    <source>
        <dbReference type="ARBA" id="ARBA00023125"/>
    </source>
</evidence>
<dbReference type="SUPFAM" id="SSF46689">
    <property type="entry name" value="Homeodomain-like"/>
    <property type="match status" value="1"/>
</dbReference>
<dbReference type="AlphaFoldDB" id="A0A9W6FW18"/>
<proteinExistence type="predicted"/>
<keyword evidence="2 4" id="KW-0238">DNA-binding</keyword>
<keyword evidence="3" id="KW-0804">Transcription</keyword>
<organism evidence="6 7">
    <name type="scientific">Desulforhabdus amnigena</name>
    <dbReference type="NCBI Taxonomy" id="40218"/>
    <lineage>
        <taxon>Bacteria</taxon>
        <taxon>Pseudomonadati</taxon>
        <taxon>Thermodesulfobacteriota</taxon>
        <taxon>Syntrophobacteria</taxon>
        <taxon>Syntrophobacterales</taxon>
        <taxon>Syntrophobacteraceae</taxon>
        <taxon>Desulforhabdus</taxon>
    </lineage>
</organism>
<accession>A0A9W6FW18</accession>
<dbReference type="EMBL" id="BSDR01000001">
    <property type="protein sequence ID" value="GLI35867.1"/>
    <property type="molecule type" value="Genomic_DNA"/>
</dbReference>
<evidence type="ECO:0000256" key="3">
    <source>
        <dbReference type="ARBA" id="ARBA00023163"/>
    </source>
</evidence>
<reference evidence="6" key="1">
    <citation type="submission" date="2022-12" db="EMBL/GenBank/DDBJ databases">
        <title>Reference genome sequencing for broad-spectrum identification of bacterial and archaeal isolates by mass spectrometry.</title>
        <authorList>
            <person name="Sekiguchi Y."/>
            <person name="Tourlousse D.M."/>
        </authorList>
    </citation>
    <scope>NUCLEOTIDE SEQUENCE</scope>
    <source>
        <strain evidence="6">ASRB1</strain>
    </source>
</reference>
<evidence type="ECO:0000313" key="6">
    <source>
        <dbReference type="EMBL" id="GLI35867.1"/>
    </source>
</evidence>
<dbReference type="Gene3D" id="1.10.357.10">
    <property type="entry name" value="Tetracycline Repressor, domain 2"/>
    <property type="match status" value="1"/>
</dbReference>
<keyword evidence="1" id="KW-0805">Transcription regulation</keyword>
<name>A0A9W6FW18_9BACT</name>
<dbReference type="RefSeq" id="WP_281795959.1">
    <property type="nucleotide sequence ID" value="NZ_BSDR01000001.1"/>
</dbReference>
<dbReference type="PANTHER" id="PTHR30055:SF234">
    <property type="entry name" value="HTH-TYPE TRANSCRIPTIONAL REGULATOR BETI"/>
    <property type="match status" value="1"/>
</dbReference>
<dbReference type="PRINTS" id="PR00455">
    <property type="entry name" value="HTHTETR"/>
</dbReference>
<dbReference type="InterPro" id="IPR036271">
    <property type="entry name" value="Tet_transcr_reg_TetR-rel_C_sf"/>
</dbReference>
<evidence type="ECO:0000256" key="1">
    <source>
        <dbReference type="ARBA" id="ARBA00023015"/>
    </source>
</evidence>
<keyword evidence="7" id="KW-1185">Reference proteome</keyword>
<dbReference type="InterPro" id="IPR009057">
    <property type="entry name" value="Homeodomain-like_sf"/>
</dbReference>
<dbReference type="PROSITE" id="PS01081">
    <property type="entry name" value="HTH_TETR_1"/>
    <property type="match status" value="1"/>
</dbReference>
<evidence type="ECO:0000256" key="4">
    <source>
        <dbReference type="PROSITE-ProRule" id="PRU00335"/>
    </source>
</evidence>
<dbReference type="InterPro" id="IPR050109">
    <property type="entry name" value="HTH-type_TetR-like_transc_reg"/>
</dbReference>
<dbReference type="InterPro" id="IPR023772">
    <property type="entry name" value="DNA-bd_HTH_TetR-type_CS"/>
</dbReference>
<gene>
    <name evidence="6" type="ORF">DAMNIGENAA_33000</name>
</gene>
<evidence type="ECO:0000259" key="5">
    <source>
        <dbReference type="PROSITE" id="PS50977"/>
    </source>
</evidence>
<dbReference type="PANTHER" id="PTHR30055">
    <property type="entry name" value="HTH-TYPE TRANSCRIPTIONAL REGULATOR RUTR"/>
    <property type="match status" value="1"/>
</dbReference>
<dbReference type="GO" id="GO:0000976">
    <property type="term" value="F:transcription cis-regulatory region binding"/>
    <property type="evidence" value="ECO:0007669"/>
    <property type="project" value="TreeGrafter"/>
</dbReference>
<protein>
    <submittedName>
        <fullName evidence="6">TetR family transcriptional regulator</fullName>
    </submittedName>
</protein>
<dbReference type="InterPro" id="IPR001647">
    <property type="entry name" value="HTH_TetR"/>
</dbReference>
<dbReference type="InterPro" id="IPR049488">
    <property type="entry name" value="TM_1030-like_C"/>
</dbReference>
<dbReference type="Pfam" id="PF00440">
    <property type="entry name" value="TetR_N"/>
    <property type="match status" value="1"/>
</dbReference>
<dbReference type="Pfam" id="PF21256">
    <property type="entry name" value="TetR_C_5-like"/>
    <property type="match status" value="1"/>
</dbReference>
<evidence type="ECO:0000313" key="7">
    <source>
        <dbReference type="Proteomes" id="UP001144372"/>
    </source>
</evidence>
<dbReference type="GO" id="GO:0003700">
    <property type="term" value="F:DNA-binding transcription factor activity"/>
    <property type="evidence" value="ECO:0007669"/>
    <property type="project" value="TreeGrafter"/>
</dbReference>
<feature type="domain" description="HTH tetR-type" evidence="5">
    <location>
        <begin position="12"/>
        <end position="72"/>
    </location>
</feature>
<comment type="caution">
    <text evidence="6">The sequence shown here is derived from an EMBL/GenBank/DDBJ whole genome shotgun (WGS) entry which is preliminary data.</text>
</comment>